<evidence type="ECO:0000256" key="4">
    <source>
        <dbReference type="ARBA" id="ARBA00022692"/>
    </source>
</evidence>
<dbReference type="Gene3D" id="1.10.287.1260">
    <property type="match status" value="1"/>
</dbReference>
<feature type="transmembrane region" description="Helical" evidence="7">
    <location>
        <begin position="203"/>
        <end position="226"/>
    </location>
</feature>
<evidence type="ECO:0000256" key="1">
    <source>
        <dbReference type="ARBA" id="ARBA00004651"/>
    </source>
</evidence>
<comment type="similarity">
    <text evidence="2">Belongs to the MscS (TC 1.A.23) family.</text>
</comment>
<dbReference type="InterPro" id="IPR023408">
    <property type="entry name" value="MscS_beta-dom_sf"/>
</dbReference>
<evidence type="ECO:0000313" key="10">
    <source>
        <dbReference type="EMBL" id="APS00485.1"/>
    </source>
</evidence>
<accession>A0A1L6MYJ6</accession>
<evidence type="ECO:0000256" key="3">
    <source>
        <dbReference type="ARBA" id="ARBA00022475"/>
    </source>
</evidence>
<dbReference type="GO" id="GO:0008381">
    <property type="term" value="F:mechanosensitive monoatomic ion channel activity"/>
    <property type="evidence" value="ECO:0007669"/>
    <property type="project" value="UniProtKB-ARBA"/>
</dbReference>
<dbReference type="Gene3D" id="3.30.70.100">
    <property type="match status" value="1"/>
</dbReference>
<evidence type="ECO:0000256" key="2">
    <source>
        <dbReference type="ARBA" id="ARBA00008017"/>
    </source>
</evidence>
<dbReference type="SUPFAM" id="SSF82689">
    <property type="entry name" value="Mechanosensitive channel protein MscS (YggB), C-terminal domain"/>
    <property type="match status" value="1"/>
</dbReference>
<dbReference type="Pfam" id="PF00924">
    <property type="entry name" value="MS_channel_2nd"/>
    <property type="match status" value="1"/>
</dbReference>
<feature type="transmembrane region" description="Helical" evidence="7">
    <location>
        <begin position="319"/>
        <end position="340"/>
    </location>
</feature>
<dbReference type="Proteomes" id="UP000185544">
    <property type="component" value="Chromosome"/>
</dbReference>
<evidence type="ECO:0000256" key="7">
    <source>
        <dbReference type="SAM" id="Phobius"/>
    </source>
</evidence>
<reference evidence="10 11" key="1">
    <citation type="submission" date="2016-08" db="EMBL/GenBank/DDBJ databases">
        <title>Identification and validation of antigenic proteins from Pajaroellobacter abortibovis using de-novo genome sequence assembly and reverse vaccinology.</title>
        <authorList>
            <person name="Welly B.T."/>
            <person name="Miller M.R."/>
            <person name="Stott J.L."/>
            <person name="Blanchard M.T."/>
            <person name="Islas-Trejo A.D."/>
            <person name="O'Rourke S.M."/>
            <person name="Young A.E."/>
            <person name="Medrano J.F."/>
            <person name="Van Eenennaam A.L."/>
        </authorList>
    </citation>
    <scope>NUCLEOTIDE SEQUENCE [LARGE SCALE GENOMIC DNA]</scope>
    <source>
        <strain evidence="10 11">BTF92-0548A/99-0131</strain>
    </source>
</reference>
<comment type="subcellular location">
    <subcellularLocation>
        <location evidence="1">Cell membrane</location>
        <topology evidence="1">Multi-pass membrane protein</topology>
    </subcellularLocation>
</comment>
<dbReference type="AlphaFoldDB" id="A0A1L6MYJ6"/>
<keyword evidence="3" id="KW-1003">Cell membrane</keyword>
<dbReference type="InterPro" id="IPR049278">
    <property type="entry name" value="MS_channel_C"/>
</dbReference>
<name>A0A1L6MYJ6_9BACT</name>
<dbReference type="InterPro" id="IPR010920">
    <property type="entry name" value="LSM_dom_sf"/>
</dbReference>
<evidence type="ECO:0000259" key="9">
    <source>
        <dbReference type="Pfam" id="PF21082"/>
    </source>
</evidence>
<dbReference type="Pfam" id="PF21082">
    <property type="entry name" value="MS_channel_3rd"/>
    <property type="match status" value="1"/>
</dbReference>
<dbReference type="STRING" id="1882918.BCY86_07200"/>
<evidence type="ECO:0000256" key="6">
    <source>
        <dbReference type="ARBA" id="ARBA00023136"/>
    </source>
</evidence>
<dbReference type="GO" id="GO:0005886">
    <property type="term" value="C:plasma membrane"/>
    <property type="evidence" value="ECO:0007669"/>
    <property type="project" value="UniProtKB-SubCell"/>
</dbReference>
<keyword evidence="6 7" id="KW-0472">Membrane</keyword>
<keyword evidence="11" id="KW-1185">Reference proteome</keyword>
<dbReference type="Gene3D" id="2.30.30.60">
    <property type="match status" value="1"/>
</dbReference>
<keyword evidence="4 7" id="KW-0812">Transmembrane</keyword>
<evidence type="ECO:0000256" key="5">
    <source>
        <dbReference type="ARBA" id="ARBA00022989"/>
    </source>
</evidence>
<feature type="transmembrane region" description="Helical" evidence="7">
    <location>
        <begin position="346"/>
        <end position="368"/>
    </location>
</feature>
<dbReference type="SUPFAM" id="SSF50182">
    <property type="entry name" value="Sm-like ribonucleoproteins"/>
    <property type="match status" value="1"/>
</dbReference>
<dbReference type="InterPro" id="IPR011014">
    <property type="entry name" value="MscS_channel_TM-2"/>
</dbReference>
<dbReference type="OrthoDB" id="9784565at2"/>
<dbReference type="EMBL" id="CP016908">
    <property type="protein sequence ID" value="APS00485.1"/>
    <property type="molecule type" value="Genomic_DNA"/>
</dbReference>
<gene>
    <name evidence="10" type="ORF">BCY86_07200</name>
</gene>
<evidence type="ECO:0000313" key="11">
    <source>
        <dbReference type="Proteomes" id="UP000185544"/>
    </source>
</evidence>
<keyword evidence="5 7" id="KW-1133">Transmembrane helix</keyword>
<proteinExistence type="inferred from homology"/>
<dbReference type="InterPro" id="IPR006685">
    <property type="entry name" value="MscS_channel_2nd"/>
</dbReference>
<dbReference type="InterPro" id="IPR011066">
    <property type="entry name" value="MscS_channel_C_sf"/>
</dbReference>
<dbReference type="RefSeq" id="WP_075277152.1">
    <property type="nucleotide sequence ID" value="NZ_CP016908.1"/>
</dbReference>
<dbReference type="PANTHER" id="PTHR30566:SF5">
    <property type="entry name" value="MECHANOSENSITIVE ION CHANNEL PROTEIN 1, MITOCHONDRIAL-RELATED"/>
    <property type="match status" value="1"/>
</dbReference>
<dbReference type="SUPFAM" id="SSF82861">
    <property type="entry name" value="Mechanosensitive channel protein MscS (YggB), transmembrane region"/>
    <property type="match status" value="1"/>
</dbReference>
<evidence type="ECO:0000259" key="8">
    <source>
        <dbReference type="Pfam" id="PF00924"/>
    </source>
</evidence>
<feature type="domain" description="Mechanosensitive ion channel MscS C-terminal" evidence="9">
    <location>
        <begin position="451"/>
        <end position="527"/>
    </location>
</feature>
<feature type="transmembrane region" description="Helical" evidence="7">
    <location>
        <begin position="283"/>
        <end position="307"/>
    </location>
</feature>
<sequence>MIKLKQSLRLLGLLSVLFLGLMCSPKNTLTPSLTNNTNNAIALSESRAAGEEEEKVAPDSPRASIAAFFSLTRRYQFIEAARYLDLPRSLPANKKIQLTQRLDAVLRRHLWIDLETVSPLSSGDPHDQLPPGYDELGKIPSSERYLDPIRLIKKWDPEGQSRWVFTRSTVEHIDEWYDSLSDRWIREHLPLPLLRIGPYDILWWQWISFPLIVLASWIVSSLLDHLTRSFISHLILKRTFLKQTNLFPMLAGPLRLAWGTALCSLSVPWLALHKAADHWTRGFLQAIFLFTLFWALIRIVDLFLSLATQSPWAKLNPPATSLLPLFGRFIKVALFILAIGESVSTLGYPVVSILAGLGIGGITIALAAKNTVENLFGTLALGIDQPFRIGDVITTETITGTVEVLGLRSTRIRTFDRTIVSFPNSKIADMRIENLTARDRFRLANMLTLVHTTTPKQLEQIVQNVRTLFQNHPHLADDKPFVFLKEINKYGIDIEVAAWFQVANYATFQHVRHDVLLQILSIIGETGSQLTAPLIQTSLPL</sequence>
<dbReference type="PANTHER" id="PTHR30566">
    <property type="entry name" value="YNAI-RELATED MECHANOSENSITIVE ION CHANNEL"/>
    <property type="match status" value="1"/>
</dbReference>
<feature type="domain" description="Mechanosensitive ion channel MscS" evidence="8">
    <location>
        <begin position="370"/>
        <end position="436"/>
    </location>
</feature>
<evidence type="ECO:0008006" key="12">
    <source>
        <dbReference type="Google" id="ProtNLM"/>
    </source>
</evidence>
<organism evidence="10 11">
    <name type="scientific">Pajaroellobacter abortibovis</name>
    <dbReference type="NCBI Taxonomy" id="1882918"/>
    <lineage>
        <taxon>Bacteria</taxon>
        <taxon>Pseudomonadati</taxon>
        <taxon>Myxococcota</taxon>
        <taxon>Polyangia</taxon>
        <taxon>Polyangiales</taxon>
        <taxon>Polyangiaceae</taxon>
    </lineage>
</organism>
<dbReference type="KEGG" id="pabo:BCY86_07200"/>
<protein>
    <recommendedName>
        <fullName evidence="12">Mechanosensitive ion channel protein MscS</fullName>
    </recommendedName>
</protein>